<evidence type="ECO:0000256" key="1">
    <source>
        <dbReference type="SAM" id="Phobius"/>
    </source>
</evidence>
<evidence type="ECO:0000313" key="3">
    <source>
        <dbReference type="Proteomes" id="UP001185092"/>
    </source>
</evidence>
<dbReference type="RefSeq" id="WP_309940088.1">
    <property type="nucleotide sequence ID" value="NZ_AP025305.1"/>
</dbReference>
<organism evidence="2 3">
    <name type="scientific">Aureibacter tunicatorum</name>
    <dbReference type="NCBI Taxonomy" id="866807"/>
    <lineage>
        <taxon>Bacteria</taxon>
        <taxon>Pseudomonadati</taxon>
        <taxon>Bacteroidota</taxon>
        <taxon>Cytophagia</taxon>
        <taxon>Cytophagales</taxon>
        <taxon>Persicobacteraceae</taxon>
        <taxon>Aureibacter</taxon>
    </lineage>
</organism>
<reference evidence="2" key="1">
    <citation type="submission" date="2023-07" db="EMBL/GenBank/DDBJ databases">
        <title>Genomic Encyclopedia of Type Strains, Phase IV (KMG-IV): sequencing the most valuable type-strain genomes for metagenomic binning, comparative biology and taxonomic classification.</title>
        <authorList>
            <person name="Goeker M."/>
        </authorList>
    </citation>
    <scope>NUCLEOTIDE SEQUENCE</scope>
    <source>
        <strain evidence="2">DSM 26174</strain>
    </source>
</reference>
<proteinExistence type="predicted"/>
<feature type="transmembrane region" description="Helical" evidence="1">
    <location>
        <begin position="57"/>
        <end position="76"/>
    </location>
</feature>
<name>A0AAE4BU03_9BACT</name>
<gene>
    <name evidence="2" type="ORF">HNQ88_003273</name>
</gene>
<feature type="transmembrane region" description="Helical" evidence="1">
    <location>
        <begin position="88"/>
        <end position="109"/>
    </location>
</feature>
<dbReference type="AlphaFoldDB" id="A0AAE4BU03"/>
<sequence length="115" mass="13124">MEFDIFSQSVIIPLIVFGSLFLSFKILLDYLERKNMIKNNVTYDSIYGSEKSETPPLYSSLKYALLLIGVATGLWVGELQGGNINEPLPFFIFIMLFGGISLLINYFILRKMLKK</sequence>
<accession>A0AAE4BU03</accession>
<evidence type="ECO:0000313" key="2">
    <source>
        <dbReference type="EMBL" id="MDR6240207.1"/>
    </source>
</evidence>
<protein>
    <submittedName>
        <fullName evidence="2">Uncharacterized protein</fullName>
    </submittedName>
</protein>
<feature type="transmembrane region" description="Helical" evidence="1">
    <location>
        <begin position="6"/>
        <end position="28"/>
    </location>
</feature>
<dbReference type="EMBL" id="JAVDQD010000004">
    <property type="protein sequence ID" value="MDR6240207.1"/>
    <property type="molecule type" value="Genomic_DNA"/>
</dbReference>
<keyword evidence="1" id="KW-1133">Transmembrane helix</keyword>
<keyword evidence="3" id="KW-1185">Reference proteome</keyword>
<keyword evidence="1" id="KW-0472">Membrane</keyword>
<dbReference type="Proteomes" id="UP001185092">
    <property type="component" value="Unassembled WGS sequence"/>
</dbReference>
<comment type="caution">
    <text evidence="2">The sequence shown here is derived from an EMBL/GenBank/DDBJ whole genome shotgun (WGS) entry which is preliminary data.</text>
</comment>
<keyword evidence="1" id="KW-0812">Transmembrane</keyword>